<keyword evidence="2" id="KW-1185">Reference proteome</keyword>
<sequence>MTKQREVNHDSEIFEAFKQEEIEDKKGTENVVADHLSRLTIDSTSNITSIDDYFPNESSLSVASIPCSANIDNLLALGFLPAHWNTQDKRNFLSEVKNFYWDDPYLFKYYLDQIFQRSIPDNNLSSVIKFCHFEACGGHFSSKKTAAKILQNGFY</sequence>
<evidence type="ECO:0000313" key="2">
    <source>
        <dbReference type="Proteomes" id="UP000006729"/>
    </source>
</evidence>
<dbReference type="EMBL" id="CM009290">
    <property type="protein sequence ID" value="KAI9403329.1"/>
    <property type="molecule type" value="Genomic_DNA"/>
</dbReference>
<accession>A0ACC0TPM4</accession>
<dbReference type="Proteomes" id="UP000006729">
    <property type="component" value="Chromosome 1"/>
</dbReference>
<reference evidence="1 2" key="1">
    <citation type="journal article" date="2006" name="Science">
        <title>The genome of black cottonwood, Populus trichocarpa (Torr. &amp; Gray).</title>
        <authorList>
            <person name="Tuskan G.A."/>
            <person name="Difazio S."/>
            <person name="Jansson S."/>
            <person name="Bohlmann J."/>
            <person name="Grigoriev I."/>
            <person name="Hellsten U."/>
            <person name="Putnam N."/>
            <person name="Ralph S."/>
            <person name="Rombauts S."/>
            <person name="Salamov A."/>
            <person name="Schein J."/>
            <person name="Sterck L."/>
            <person name="Aerts A."/>
            <person name="Bhalerao R.R."/>
            <person name="Bhalerao R.P."/>
            <person name="Blaudez D."/>
            <person name="Boerjan W."/>
            <person name="Brun A."/>
            <person name="Brunner A."/>
            <person name="Busov V."/>
            <person name="Campbell M."/>
            <person name="Carlson J."/>
            <person name="Chalot M."/>
            <person name="Chapman J."/>
            <person name="Chen G.L."/>
            <person name="Cooper D."/>
            <person name="Coutinho P.M."/>
            <person name="Couturier J."/>
            <person name="Covert S."/>
            <person name="Cronk Q."/>
            <person name="Cunningham R."/>
            <person name="Davis J."/>
            <person name="Degroeve S."/>
            <person name="Dejardin A."/>
            <person name="Depamphilis C."/>
            <person name="Detter J."/>
            <person name="Dirks B."/>
            <person name="Dubchak I."/>
            <person name="Duplessis S."/>
            <person name="Ehlting J."/>
            <person name="Ellis B."/>
            <person name="Gendler K."/>
            <person name="Goodstein D."/>
            <person name="Gribskov M."/>
            <person name="Grimwood J."/>
            <person name="Groover A."/>
            <person name="Gunter L."/>
            <person name="Hamberger B."/>
            <person name="Heinze B."/>
            <person name="Helariutta Y."/>
            <person name="Henrissat B."/>
            <person name="Holligan D."/>
            <person name="Holt R."/>
            <person name="Huang W."/>
            <person name="Islam-Faridi N."/>
            <person name="Jones S."/>
            <person name="Jones-Rhoades M."/>
            <person name="Jorgensen R."/>
            <person name="Joshi C."/>
            <person name="Kangasjarvi J."/>
            <person name="Karlsson J."/>
            <person name="Kelleher C."/>
            <person name="Kirkpatrick R."/>
            <person name="Kirst M."/>
            <person name="Kohler A."/>
            <person name="Kalluri U."/>
            <person name="Larimer F."/>
            <person name="Leebens-Mack J."/>
            <person name="Leple J.C."/>
            <person name="Locascio P."/>
            <person name="Lou Y."/>
            <person name="Lucas S."/>
            <person name="Martin F."/>
            <person name="Montanini B."/>
            <person name="Napoli C."/>
            <person name="Nelson D.R."/>
            <person name="Nelson C."/>
            <person name="Nieminen K."/>
            <person name="Nilsson O."/>
            <person name="Pereda V."/>
            <person name="Peter G."/>
            <person name="Philippe R."/>
            <person name="Pilate G."/>
            <person name="Poliakov A."/>
            <person name="Razumovskaya J."/>
            <person name="Richardson P."/>
            <person name="Rinaldi C."/>
            <person name="Ritland K."/>
            <person name="Rouze P."/>
            <person name="Ryaboy D."/>
            <person name="Schmutz J."/>
            <person name="Schrader J."/>
            <person name="Segerman B."/>
            <person name="Shin H."/>
            <person name="Siddiqui A."/>
            <person name="Sterky F."/>
            <person name="Terry A."/>
            <person name="Tsai C.J."/>
            <person name="Uberbacher E."/>
            <person name="Unneberg P."/>
            <person name="Vahala J."/>
            <person name="Wall K."/>
            <person name="Wessler S."/>
            <person name="Yang G."/>
            <person name="Yin T."/>
            <person name="Douglas C."/>
            <person name="Marra M."/>
            <person name="Sandberg G."/>
            <person name="Van de Peer Y."/>
            <person name="Rokhsar D."/>
        </authorList>
    </citation>
    <scope>NUCLEOTIDE SEQUENCE [LARGE SCALE GENOMIC DNA]</scope>
    <source>
        <strain evidence="2">cv. Nisqually</strain>
    </source>
</reference>
<protein>
    <submittedName>
        <fullName evidence="1">Uncharacterized protein</fullName>
    </submittedName>
</protein>
<proteinExistence type="predicted"/>
<comment type="caution">
    <text evidence="1">The sequence shown here is derived from an EMBL/GenBank/DDBJ whole genome shotgun (WGS) entry which is preliminary data.</text>
</comment>
<name>A0ACC0TPM4_POPTR</name>
<evidence type="ECO:0000313" key="1">
    <source>
        <dbReference type="EMBL" id="KAI9403329.1"/>
    </source>
</evidence>
<organism evidence="1 2">
    <name type="scientific">Populus trichocarpa</name>
    <name type="common">Western balsam poplar</name>
    <name type="synonym">Populus balsamifera subsp. trichocarpa</name>
    <dbReference type="NCBI Taxonomy" id="3694"/>
    <lineage>
        <taxon>Eukaryota</taxon>
        <taxon>Viridiplantae</taxon>
        <taxon>Streptophyta</taxon>
        <taxon>Embryophyta</taxon>
        <taxon>Tracheophyta</taxon>
        <taxon>Spermatophyta</taxon>
        <taxon>Magnoliopsida</taxon>
        <taxon>eudicotyledons</taxon>
        <taxon>Gunneridae</taxon>
        <taxon>Pentapetalae</taxon>
        <taxon>rosids</taxon>
        <taxon>fabids</taxon>
        <taxon>Malpighiales</taxon>
        <taxon>Salicaceae</taxon>
        <taxon>Saliceae</taxon>
        <taxon>Populus</taxon>
    </lineage>
</organism>
<gene>
    <name evidence="1" type="ORF">POPTR_001G404951v4</name>
</gene>